<keyword evidence="3" id="KW-1185">Reference proteome</keyword>
<organism evidence="2 3">
    <name type="scientific">Leucosporidium creatinivorum</name>
    <dbReference type="NCBI Taxonomy" id="106004"/>
    <lineage>
        <taxon>Eukaryota</taxon>
        <taxon>Fungi</taxon>
        <taxon>Dikarya</taxon>
        <taxon>Basidiomycota</taxon>
        <taxon>Pucciniomycotina</taxon>
        <taxon>Microbotryomycetes</taxon>
        <taxon>Leucosporidiales</taxon>
        <taxon>Leucosporidium</taxon>
    </lineage>
</organism>
<dbReference type="Proteomes" id="UP000193467">
    <property type="component" value="Unassembled WGS sequence"/>
</dbReference>
<sequence length="486" mass="54487">MDSPSTRQRSSSLPARLPSSTSTKRNPALLLSEEALDLICTHITRFSSKSAIPTLSSFSLTTQHWLNPGQRALFRQPLRALRLAGPGACRVAQSLAEAIRNPILAGYVRSLEELADTASSLDAVLGRRKGRKPLLHNSKVRSIYKDDYQIGSSSDEEEEEEDKKALTTPEGRSAFAWSVHLLRSCHRVTRASFPMGTEYQARTMAKLIKTSLPKLQRIRLISTDDFTLDGEVLNEFFESVPPMREFQRLTMEGLEWDESFDDLFGGGGDGERLGLRIKELVLLEADLPWAADAFLRFLPHQTTLTTLYISTYPYPDSIDLTTLLESLGDQLETFILKPEEDLEHYTLSSYGDTHDGYSLPITLFSSIPPALTHLTLQYGQDMTPESLLALAHSSPQLRHLDLEGTIWWTSDPDHYCGCPHWEETVCLAIEHFEQIESIHLGSLPLTVEMKRRRAMGKGMIRRSRCRGGGRGRGEVGVTRAMRATRG</sequence>
<evidence type="ECO:0000313" key="2">
    <source>
        <dbReference type="EMBL" id="ORY74100.1"/>
    </source>
</evidence>
<gene>
    <name evidence="2" type="ORF">BCR35DRAFT_144935</name>
</gene>
<evidence type="ECO:0000313" key="3">
    <source>
        <dbReference type="Proteomes" id="UP000193467"/>
    </source>
</evidence>
<protein>
    <recommendedName>
        <fullName evidence="4">F-box domain-containing protein</fullName>
    </recommendedName>
</protein>
<dbReference type="SUPFAM" id="SSF52047">
    <property type="entry name" value="RNI-like"/>
    <property type="match status" value="1"/>
</dbReference>
<proteinExistence type="predicted"/>
<name>A0A1Y2ER77_9BASI</name>
<comment type="caution">
    <text evidence="2">The sequence shown here is derived from an EMBL/GenBank/DDBJ whole genome shotgun (WGS) entry which is preliminary data.</text>
</comment>
<evidence type="ECO:0008006" key="4">
    <source>
        <dbReference type="Google" id="ProtNLM"/>
    </source>
</evidence>
<feature type="region of interest" description="Disordered" evidence="1">
    <location>
        <begin position="1"/>
        <end position="24"/>
    </location>
</feature>
<accession>A0A1Y2ER77</accession>
<evidence type="ECO:0000256" key="1">
    <source>
        <dbReference type="SAM" id="MobiDB-lite"/>
    </source>
</evidence>
<feature type="compositionally biased region" description="Low complexity" evidence="1">
    <location>
        <begin position="9"/>
        <end position="23"/>
    </location>
</feature>
<dbReference type="Gene3D" id="3.80.10.10">
    <property type="entry name" value="Ribonuclease Inhibitor"/>
    <property type="match status" value="1"/>
</dbReference>
<dbReference type="AlphaFoldDB" id="A0A1Y2ER77"/>
<reference evidence="2 3" key="1">
    <citation type="submission" date="2016-07" db="EMBL/GenBank/DDBJ databases">
        <title>Pervasive Adenine N6-methylation of Active Genes in Fungi.</title>
        <authorList>
            <consortium name="DOE Joint Genome Institute"/>
            <person name="Mondo S.J."/>
            <person name="Dannebaum R.O."/>
            <person name="Kuo R.C."/>
            <person name="Labutti K."/>
            <person name="Haridas S."/>
            <person name="Kuo A."/>
            <person name="Salamov A."/>
            <person name="Ahrendt S.R."/>
            <person name="Lipzen A."/>
            <person name="Sullivan W."/>
            <person name="Andreopoulos W.B."/>
            <person name="Clum A."/>
            <person name="Lindquist E."/>
            <person name="Daum C."/>
            <person name="Ramamoorthy G.K."/>
            <person name="Gryganskyi A."/>
            <person name="Culley D."/>
            <person name="Magnuson J.K."/>
            <person name="James T.Y."/>
            <person name="O'Malley M.A."/>
            <person name="Stajich J.E."/>
            <person name="Spatafora J.W."/>
            <person name="Visel A."/>
            <person name="Grigoriev I.V."/>
        </authorList>
    </citation>
    <scope>NUCLEOTIDE SEQUENCE [LARGE SCALE GENOMIC DNA]</scope>
    <source>
        <strain evidence="2 3">62-1032</strain>
    </source>
</reference>
<dbReference type="EMBL" id="MCGR01000043">
    <property type="protein sequence ID" value="ORY74100.1"/>
    <property type="molecule type" value="Genomic_DNA"/>
</dbReference>
<dbReference type="InterPro" id="IPR032675">
    <property type="entry name" value="LRR_dom_sf"/>
</dbReference>
<dbReference type="InParanoid" id="A0A1Y2ER77"/>